<feature type="domain" description="Sigma-54 factor interaction" evidence="6">
    <location>
        <begin position="148"/>
        <end position="379"/>
    </location>
</feature>
<accession>A0A381SPC4</accession>
<proteinExistence type="predicted"/>
<dbReference type="PRINTS" id="PR01590">
    <property type="entry name" value="HTHFIS"/>
</dbReference>
<gene>
    <name evidence="8" type="ORF">METZ01_LOCUS58173</name>
</gene>
<dbReference type="CDD" id="cd00009">
    <property type="entry name" value="AAA"/>
    <property type="match status" value="1"/>
</dbReference>
<dbReference type="InterPro" id="IPR001789">
    <property type="entry name" value="Sig_transdc_resp-reg_receiver"/>
</dbReference>
<evidence type="ECO:0008006" key="9">
    <source>
        <dbReference type="Google" id="ProtNLM"/>
    </source>
</evidence>
<dbReference type="EMBL" id="UINC01003325">
    <property type="protein sequence ID" value="SVA05319.1"/>
    <property type="molecule type" value="Genomic_DNA"/>
</dbReference>
<evidence type="ECO:0000256" key="5">
    <source>
        <dbReference type="ARBA" id="ARBA00023163"/>
    </source>
</evidence>
<evidence type="ECO:0000259" key="6">
    <source>
        <dbReference type="PROSITE" id="PS50045"/>
    </source>
</evidence>
<name>A0A381SPC4_9ZZZZ</name>
<dbReference type="InterPro" id="IPR002197">
    <property type="entry name" value="HTH_Fis"/>
</dbReference>
<dbReference type="InterPro" id="IPR025943">
    <property type="entry name" value="Sigma_54_int_dom_ATP-bd_2"/>
</dbReference>
<dbReference type="SMART" id="SM00448">
    <property type="entry name" value="REC"/>
    <property type="match status" value="1"/>
</dbReference>
<dbReference type="Gene3D" id="1.10.10.60">
    <property type="entry name" value="Homeodomain-like"/>
    <property type="match status" value="1"/>
</dbReference>
<dbReference type="PANTHER" id="PTHR32071">
    <property type="entry name" value="TRANSCRIPTIONAL REGULATORY PROTEIN"/>
    <property type="match status" value="1"/>
</dbReference>
<protein>
    <recommendedName>
        <fullName evidence="9">Sigma-54 factor interaction domain-containing protein</fullName>
    </recommendedName>
</protein>
<dbReference type="InterPro" id="IPR058031">
    <property type="entry name" value="AAA_lid_NorR"/>
</dbReference>
<dbReference type="InterPro" id="IPR003593">
    <property type="entry name" value="AAA+_ATPase"/>
</dbReference>
<dbReference type="Pfam" id="PF00158">
    <property type="entry name" value="Sigma54_activat"/>
    <property type="match status" value="1"/>
</dbReference>
<dbReference type="SUPFAM" id="SSF46689">
    <property type="entry name" value="Homeodomain-like"/>
    <property type="match status" value="1"/>
</dbReference>
<dbReference type="SMART" id="SM00382">
    <property type="entry name" value="AAA"/>
    <property type="match status" value="1"/>
</dbReference>
<dbReference type="PANTHER" id="PTHR32071:SF81">
    <property type="entry name" value="PROPIONATE CATABOLISM OPERON REGULATORY PROTEIN"/>
    <property type="match status" value="1"/>
</dbReference>
<dbReference type="CDD" id="cd00156">
    <property type="entry name" value="REC"/>
    <property type="match status" value="1"/>
</dbReference>
<dbReference type="InterPro" id="IPR025944">
    <property type="entry name" value="Sigma_54_int_dom_CS"/>
</dbReference>
<dbReference type="Gene3D" id="3.40.50.2300">
    <property type="match status" value="1"/>
</dbReference>
<dbReference type="SUPFAM" id="SSF52540">
    <property type="entry name" value="P-loop containing nucleoside triphosphate hydrolases"/>
    <property type="match status" value="1"/>
</dbReference>
<evidence type="ECO:0000256" key="1">
    <source>
        <dbReference type="ARBA" id="ARBA00022741"/>
    </source>
</evidence>
<dbReference type="Pfam" id="PF02954">
    <property type="entry name" value="HTH_8"/>
    <property type="match status" value="1"/>
</dbReference>
<keyword evidence="1" id="KW-0547">Nucleotide-binding</keyword>
<organism evidence="8">
    <name type="scientific">marine metagenome</name>
    <dbReference type="NCBI Taxonomy" id="408172"/>
    <lineage>
        <taxon>unclassified sequences</taxon>
        <taxon>metagenomes</taxon>
        <taxon>ecological metagenomes</taxon>
    </lineage>
</organism>
<dbReference type="PROSITE" id="PS00676">
    <property type="entry name" value="SIGMA54_INTERACT_2"/>
    <property type="match status" value="1"/>
</dbReference>
<dbReference type="PROSITE" id="PS50110">
    <property type="entry name" value="RESPONSE_REGULATORY"/>
    <property type="match status" value="1"/>
</dbReference>
<dbReference type="FunFam" id="3.40.50.300:FF:000006">
    <property type="entry name" value="DNA-binding transcriptional regulator NtrC"/>
    <property type="match status" value="1"/>
</dbReference>
<dbReference type="GO" id="GO:0005524">
    <property type="term" value="F:ATP binding"/>
    <property type="evidence" value="ECO:0007669"/>
    <property type="project" value="UniProtKB-KW"/>
</dbReference>
<dbReference type="Gene3D" id="3.40.50.300">
    <property type="entry name" value="P-loop containing nucleotide triphosphate hydrolases"/>
    <property type="match status" value="1"/>
</dbReference>
<keyword evidence="4" id="KW-0238">DNA-binding</keyword>
<dbReference type="GO" id="GO:0043565">
    <property type="term" value="F:sequence-specific DNA binding"/>
    <property type="evidence" value="ECO:0007669"/>
    <property type="project" value="InterPro"/>
</dbReference>
<keyword evidence="2" id="KW-0067">ATP-binding</keyword>
<dbReference type="InterPro" id="IPR027417">
    <property type="entry name" value="P-loop_NTPase"/>
</dbReference>
<dbReference type="InterPro" id="IPR002078">
    <property type="entry name" value="Sigma_54_int"/>
</dbReference>
<dbReference type="AlphaFoldDB" id="A0A381SPC4"/>
<dbReference type="GO" id="GO:0006355">
    <property type="term" value="P:regulation of DNA-templated transcription"/>
    <property type="evidence" value="ECO:0007669"/>
    <property type="project" value="InterPro"/>
</dbReference>
<keyword evidence="3" id="KW-0805">Transcription regulation</keyword>
<evidence type="ECO:0000259" key="7">
    <source>
        <dbReference type="PROSITE" id="PS50110"/>
    </source>
</evidence>
<sequence length="463" mass="52109">MTEKETHLLIVEDEEALREAYAEGLSDRGYTVTQVETGEQALVKLREFAFDVVVTDLKLPGAADGTQVVKAAVERYPKILVIVMTAHEAAFPEVKKAVETMPNGKGTFLTKPFLFEHLVHVLSKELATQNEIDDLRRQVNERYQFGNLVGCSRVMRNLVDLLRTVAPTNSTVLITGETGTGKELAARAIHQNSPRHAHRFVAINCGAIPETLLEAELFGHVRGAFTGAIESRPGRIEQAQKGTLFLDEISTMSPALQGKLLRVLQERELERIGDTRQIKIDVRVVAATNSDLTQRVANGDFREDLFYRLNVIPVTLPPLRDRREDIPLLTEHFLQRIGRELVPPRPQVKPTQEARQQLSAYHWPGNVRQLENVIERALTLNQGRSQIEIGDLPQEIQAAPNSLENFQVTVPDDGLDFSLRIHDIERQIIRQALEKSGGNKRRAADLLKLKRTTLIEKMKRLHA</sequence>
<dbReference type="Pfam" id="PF00072">
    <property type="entry name" value="Response_reg"/>
    <property type="match status" value="1"/>
</dbReference>
<dbReference type="InterPro" id="IPR009057">
    <property type="entry name" value="Homeodomain-like_sf"/>
</dbReference>
<dbReference type="InterPro" id="IPR011006">
    <property type="entry name" value="CheY-like_superfamily"/>
</dbReference>
<evidence type="ECO:0000256" key="2">
    <source>
        <dbReference type="ARBA" id="ARBA00022840"/>
    </source>
</evidence>
<dbReference type="SUPFAM" id="SSF52172">
    <property type="entry name" value="CheY-like"/>
    <property type="match status" value="1"/>
</dbReference>
<evidence type="ECO:0000256" key="4">
    <source>
        <dbReference type="ARBA" id="ARBA00023125"/>
    </source>
</evidence>
<dbReference type="PROSITE" id="PS50045">
    <property type="entry name" value="SIGMA54_INTERACT_4"/>
    <property type="match status" value="1"/>
</dbReference>
<evidence type="ECO:0000313" key="8">
    <source>
        <dbReference type="EMBL" id="SVA05319.1"/>
    </source>
</evidence>
<dbReference type="PROSITE" id="PS00688">
    <property type="entry name" value="SIGMA54_INTERACT_3"/>
    <property type="match status" value="1"/>
</dbReference>
<keyword evidence="5" id="KW-0804">Transcription</keyword>
<reference evidence="8" key="1">
    <citation type="submission" date="2018-05" db="EMBL/GenBank/DDBJ databases">
        <authorList>
            <person name="Lanie J.A."/>
            <person name="Ng W.-L."/>
            <person name="Kazmierczak K.M."/>
            <person name="Andrzejewski T.M."/>
            <person name="Davidsen T.M."/>
            <person name="Wayne K.J."/>
            <person name="Tettelin H."/>
            <person name="Glass J.I."/>
            <person name="Rusch D."/>
            <person name="Podicherti R."/>
            <person name="Tsui H.-C.T."/>
            <person name="Winkler M.E."/>
        </authorList>
    </citation>
    <scope>NUCLEOTIDE SEQUENCE</scope>
</reference>
<dbReference type="Pfam" id="PF25601">
    <property type="entry name" value="AAA_lid_14"/>
    <property type="match status" value="1"/>
</dbReference>
<dbReference type="GO" id="GO:0000160">
    <property type="term" value="P:phosphorelay signal transduction system"/>
    <property type="evidence" value="ECO:0007669"/>
    <property type="project" value="InterPro"/>
</dbReference>
<feature type="domain" description="Response regulatory" evidence="7">
    <location>
        <begin position="7"/>
        <end position="126"/>
    </location>
</feature>
<evidence type="ECO:0000256" key="3">
    <source>
        <dbReference type="ARBA" id="ARBA00023015"/>
    </source>
</evidence>
<dbReference type="Gene3D" id="1.10.8.60">
    <property type="match status" value="1"/>
</dbReference>